<dbReference type="InterPro" id="IPR020846">
    <property type="entry name" value="MFS_dom"/>
</dbReference>
<accession>A0A2G8L370</accession>
<feature type="transmembrane region" description="Helical" evidence="6">
    <location>
        <begin position="327"/>
        <end position="348"/>
    </location>
</feature>
<evidence type="ECO:0000259" key="7">
    <source>
        <dbReference type="PROSITE" id="PS50850"/>
    </source>
</evidence>
<dbReference type="InterPro" id="IPR005828">
    <property type="entry name" value="MFS_sugar_transport-like"/>
</dbReference>
<feature type="transmembrane region" description="Helical" evidence="6">
    <location>
        <begin position="360"/>
        <end position="378"/>
    </location>
</feature>
<dbReference type="PANTHER" id="PTHR24064">
    <property type="entry name" value="SOLUTE CARRIER FAMILY 22 MEMBER"/>
    <property type="match status" value="1"/>
</dbReference>
<dbReference type="SUPFAM" id="SSF103473">
    <property type="entry name" value="MFS general substrate transporter"/>
    <property type="match status" value="1"/>
</dbReference>
<evidence type="ECO:0000256" key="6">
    <source>
        <dbReference type="SAM" id="Phobius"/>
    </source>
</evidence>
<keyword evidence="4 6" id="KW-0472">Membrane</keyword>
<dbReference type="STRING" id="307972.A0A2G8L370"/>
<feature type="transmembrane region" description="Helical" evidence="6">
    <location>
        <begin position="149"/>
        <end position="171"/>
    </location>
</feature>
<organism evidence="8 9">
    <name type="scientific">Stichopus japonicus</name>
    <name type="common">Sea cucumber</name>
    <dbReference type="NCBI Taxonomy" id="307972"/>
    <lineage>
        <taxon>Eukaryota</taxon>
        <taxon>Metazoa</taxon>
        <taxon>Echinodermata</taxon>
        <taxon>Eleutherozoa</taxon>
        <taxon>Echinozoa</taxon>
        <taxon>Holothuroidea</taxon>
        <taxon>Aspidochirotacea</taxon>
        <taxon>Aspidochirotida</taxon>
        <taxon>Stichopodidae</taxon>
        <taxon>Apostichopus</taxon>
    </lineage>
</organism>
<evidence type="ECO:0000313" key="8">
    <source>
        <dbReference type="EMBL" id="PIK54706.1"/>
    </source>
</evidence>
<keyword evidence="9" id="KW-1185">Reference proteome</keyword>
<dbReference type="InterPro" id="IPR036259">
    <property type="entry name" value="MFS_trans_sf"/>
</dbReference>
<evidence type="ECO:0000256" key="1">
    <source>
        <dbReference type="ARBA" id="ARBA00004141"/>
    </source>
</evidence>
<gene>
    <name evidence="8" type="ORF">BSL78_08401</name>
</gene>
<dbReference type="AlphaFoldDB" id="A0A2G8L370"/>
<name>A0A2G8L370_STIJA</name>
<feature type="transmembrane region" description="Helical" evidence="6">
    <location>
        <begin position="442"/>
        <end position="462"/>
    </location>
</feature>
<dbReference type="GO" id="GO:0016020">
    <property type="term" value="C:membrane"/>
    <property type="evidence" value="ECO:0007669"/>
    <property type="project" value="UniProtKB-SubCell"/>
</dbReference>
<evidence type="ECO:0000256" key="5">
    <source>
        <dbReference type="SAM" id="MobiDB-lite"/>
    </source>
</evidence>
<dbReference type="GO" id="GO:0022857">
    <property type="term" value="F:transmembrane transporter activity"/>
    <property type="evidence" value="ECO:0007669"/>
    <property type="project" value="InterPro"/>
</dbReference>
<feature type="transmembrane region" description="Helical" evidence="6">
    <location>
        <begin position="206"/>
        <end position="225"/>
    </location>
</feature>
<feature type="transmembrane region" description="Helical" evidence="6">
    <location>
        <begin position="178"/>
        <end position="200"/>
    </location>
</feature>
<feature type="transmembrane region" description="Helical" evidence="6">
    <location>
        <begin position="298"/>
        <end position="315"/>
    </location>
</feature>
<feature type="region of interest" description="Disordered" evidence="5">
    <location>
        <begin position="474"/>
        <end position="516"/>
    </location>
</feature>
<sequence>MDLLTNQKDYLDCLYRYRNSSIPIEETDDGKSYSQCAKYDVDYGVWEASFWAGNATNETIECDEGWVHDSYEYQRTIISDFDLVCDQKTAADLAQSIYFAGVLFGSFVMGSLSDIIGRRVSLILTVSLVIIFQIAASFAPSFWSYCTFRFFVGAFNIGGFLLAFVIVTELVGPSKRVYTGIIIQLFYAVGAMLLTLFGYLIRNWEVLQLTIMALFVVCYFTFPFVPESARWLVVKSKYDKAEKIINKMAKGNKATDKLPADYMSKVKKWNDAQTPEESNVRNPSFIDLFRTPNLRTTTVNLMYNWAVCSMVYYGLSLSTSDLGGNIYISFFISGAVEVPAYLLCIPAIESPLGRRYSTSAFQLLAGVACLITIVIPIGPWKTTVAMIGKFGVSASFALVYIYAAEVFPTPLRSVGVGICSTSSRIGGILSPLILLLDEVWEPLPLIIFGLSAILGGSLVLLLPETRGKDLPETIEEGELFNSRKSTKSKEDVEKEAVHKTENGNYLNPGFEKEDEI</sequence>
<proteinExistence type="predicted"/>
<feature type="transmembrane region" description="Helical" evidence="6">
    <location>
        <begin position="97"/>
        <end position="115"/>
    </location>
</feature>
<dbReference type="EMBL" id="MRZV01000237">
    <property type="protein sequence ID" value="PIK54706.1"/>
    <property type="molecule type" value="Genomic_DNA"/>
</dbReference>
<dbReference type="OrthoDB" id="2261376at2759"/>
<feature type="domain" description="Major facilitator superfamily (MFS) profile" evidence="7">
    <location>
        <begin position="41"/>
        <end position="467"/>
    </location>
</feature>
<protein>
    <submittedName>
        <fullName evidence="8">Putative organic cation transporter protein-like</fullName>
    </submittedName>
</protein>
<dbReference type="Proteomes" id="UP000230750">
    <property type="component" value="Unassembled WGS sequence"/>
</dbReference>
<keyword evidence="3 6" id="KW-1133">Transmembrane helix</keyword>
<comment type="subcellular location">
    <subcellularLocation>
        <location evidence="1">Membrane</location>
        <topology evidence="1">Multi-pass membrane protein</topology>
    </subcellularLocation>
</comment>
<dbReference type="Pfam" id="PF00083">
    <property type="entry name" value="Sugar_tr"/>
    <property type="match status" value="1"/>
</dbReference>
<evidence type="ECO:0000313" key="9">
    <source>
        <dbReference type="Proteomes" id="UP000230750"/>
    </source>
</evidence>
<feature type="transmembrane region" description="Helical" evidence="6">
    <location>
        <begin position="384"/>
        <end position="402"/>
    </location>
</feature>
<dbReference type="PROSITE" id="PS50850">
    <property type="entry name" value="MFS"/>
    <property type="match status" value="1"/>
</dbReference>
<dbReference type="Gene3D" id="1.20.1250.20">
    <property type="entry name" value="MFS general substrate transporter like domains"/>
    <property type="match status" value="1"/>
</dbReference>
<evidence type="ECO:0000256" key="2">
    <source>
        <dbReference type="ARBA" id="ARBA00022692"/>
    </source>
</evidence>
<comment type="caution">
    <text evidence="8">The sequence shown here is derived from an EMBL/GenBank/DDBJ whole genome shotgun (WGS) entry which is preliminary data.</text>
</comment>
<feature type="compositionally biased region" description="Basic and acidic residues" evidence="5">
    <location>
        <begin position="487"/>
        <end position="501"/>
    </location>
</feature>
<dbReference type="CDD" id="cd17317">
    <property type="entry name" value="MFS_SLC22"/>
    <property type="match status" value="1"/>
</dbReference>
<feature type="transmembrane region" description="Helical" evidence="6">
    <location>
        <begin position="414"/>
        <end position="436"/>
    </location>
</feature>
<evidence type="ECO:0000256" key="3">
    <source>
        <dbReference type="ARBA" id="ARBA00022989"/>
    </source>
</evidence>
<reference evidence="8 9" key="1">
    <citation type="journal article" date="2017" name="PLoS Biol.">
        <title>The sea cucumber genome provides insights into morphological evolution and visceral regeneration.</title>
        <authorList>
            <person name="Zhang X."/>
            <person name="Sun L."/>
            <person name="Yuan J."/>
            <person name="Sun Y."/>
            <person name="Gao Y."/>
            <person name="Zhang L."/>
            <person name="Li S."/>
            <person name="Dai H."/>
            <person name="Hamel J.F."/>
            <person name="Liu C."/>
            <person name="Yu Y."/>
            <person name="Liu S."/>
            <person name="Lin W."/>
            <person name="Guo K."/>
            <person name="Jin S."/>
            <person name="Xu P."/>
            <person name="Storey K.B."/>
            <person name="Huan P."/>
            <person name="Zhang T."/>
            <person name="Zhou Y."/>
            <person name="Zhang J."/>
            <person name="Lin C."/>
            <person name="Li X."/>
            <person name="Xing L."/>
            <person name="Huo D."/>
            <person name="Sun M."/>
            <person name="Wang L."/>
            <person name="Mercier A."/>
            <person name="Li F."/>
            <person name="Yang H."/>
            <person name="Xiang J."/>
        </authorList>
    </citation>
    <scope>NUCLEOTIDE SEQUENCE [LARGE SCALE GENOMIC DNA]</scope>
    <source>
        <strain evidence="8">Shaxun</strain>
        <tissue evidence="8">Muscle</tissue>
    </source>
</reference>
<evidence type="ECO:0000256" key="4">
    <source>
        <dbReference type="ARBA" id="ARBA00023136"/>
    </source>
</evidence>
<feature type="transmembrane region" description="Helical" evidence="6">
    <location>
        <begin position="122"/>
        <end position="143"/>
    </location>
</feature>
<keyword evidence="2 6" id="KW-0812">Transmembrane</keyword>